<keyword evidence="2" id="KW-0812">Transmembrane</keyword>
<gene>
    <name evidence="3" type="ORF">GCM10010151_65740</name>
</gene>
<protein>
    <recommendedName>
        <fullName evidence="5">CU044_5270 family protein</fullName>
    </recommendedName>
</protein>
<reference evidence="3 4" key="1">
    <citation type="journal article" date="2019" name="Int. J. Syst. Evol. Microbiol.">
        <title>The Global Catalogue of Microorganisms (GCM) 10K type strain sequencing project: providing services to taxonomists for standard genome sequencing and annotation.</title>
        <authorList>
            <consortium name="The Broad Institute Genomics Platform"/>
            <consortium name="The Broad Institute Genome Sequencing Center for Infectious Disease"/>
            <person name="Wu L."/>
            <person name="Ma J."/>
        </authorList>
    </citation>
    <scope>NUCLEOTIDE SEQUENCE [LARGE SCALE GENOMIC DNA]</scope>
    <source>
        <strain evidence="3 4">JCM 3146</strain>
    </source>
</reference>
<comment type="caution">
    <text evidence="3">The sequence shown here is derived from an EMBL/GenBank/DDBJ whole genome shotgun (WGS) entry which is preliminary data.</text>
</comment>
<feature type="region of interest" description="Disordered" evidence="1">
    <location>
        <begin position="141"/>
        <end position="174"/>
    </location>
</feature>
<dbReference type="InterPro" id="IPR047789">
    <property type="entry name" value="CU044_5270-like"/>
</dbReference>
<dbReference type="Proteomes" id="UP001501822">
    <property type="component" value="Unassembled WGS sequence"/>
</dbReference>
<keyword evidence="4" id="KW-1185">Reference proteome</keyword>
<dbReference type="RefSeq" id="WP_252799085.1">
    <property type="nucleotide sequence ID" value="NZ_BAAABM010000066.1"/>
</dbReference>
<dbReference type="EMBL" id="BAAABM010000066">
    <property type="protein sequence ID" value="GAA0366649.1"/>
    <property type="molecule type" value="Genomic_DNA"/>
</dbReference>
<dbReference type="NCBIfam" id="NF038083">
    <property type="entry name" value="CU044_5270_fam"/>
    <property type="match status" value="1"/>
</dbReference>
<keyword evidence="2" id="KW-1133">Transmembrane helix</keyword>
<proteinExistence type="predicted"/>
<evidence type="ECO:0000313" key="4">
    <source>
        <dbReference type="Proteomes" id="UP001501822"/>
    </source>
</evidence>
<evidence type="ECO:0008006" key="5">
    <source>
        <dbReference type="Google" id="ProtNLM"/>
    </source>
</evidence>
<evidence type="ECO:0000313" key="3">
    <source>
        <dbReference type="EMBL" id="GAA0366649.1"/>
    </source>
</evidence>
<name>A0ABN0XL72_9ACTN</name>
<feature type="compositionally biased region" description="Low complexity" evidence="1">
    <location>
        <begin position="162"/>
        <end position="174"/>
    </location>
</feature>
<evidence type="ECO:0000256" key="1">
    <source>
        <dbReference type="SAM" id="MobiDB-lite"/>
    </source>
</evidence>
<evidence type="ECO:0000256" key="2">
    <source>
        <dbReference type="SAM" id="Phobius"/>
    </source>
</evidence>
<keyword evidence="2" id="KW-0472">Membrane</keyword>
<organism evidence="3 4">
    <name type="scientific">Actinoallomurus spadix</name>
    <dbReference type="NCBI Taxonomy" id="79912"/>
    <lineage>
        <taxon>Bacteria</taxon>
        <taxon>Bacillati</taxon>
        <taxon>Actinomycetota</taxon>
        <taxon>Actinomycetes</taxon>
        <taxon>Streptosporangiales</taxon>
        <taxon>Thermomonosporaceae</taxon>
        <taxon>Actinoallomurus</taxon>
    </lineage>
</organism>
<feature type="transmembrane region" description="Helical" evidence="2">
    <location>
        <begin position="45"/>
        <end position="64"/>
    </location>
</feature>
<sequence>MDELRMVRTMLDRPAPDDAVVAKGRERLRTATRGRRRTMPARRTLWVTGGLGLTAATAAAAVAISTTGTTGTGGGGGGAGGPQAGRSTTRTLDARSILLAAATEADGQADGTGGYWHTTIVDRDTYRVADGGYTVVQQDQREQWTPSLPGRPQWSSNRSLGARPATAADTAAWQRAGSPATFKVKVPGKGLKPMTLSTKPGPTRVDRAPLDDGGHVFWLGRNVTMKDLRALPADPKRLKASLQRWYQGHGTESSSEPMSSDLWLYTVAKGLITEMPATPKVRGAAFRMLADLRAVRAIGQVKDARGRSGAAIAVTERTARAGTLEHRLIIDTAAGRALGEDIVLVKPGGFTTGFAPGSVWTSSTVVTQGWTASAPTKATGSQGGSGR</sequence>
<accession>A0ABN0XL72</accession>
<feature type="compositionally biased region" description="Gly residues" evidence="1">
    <location>
        <begin position="70"/>
        <end position="83"/>
    </location>
</feature>
<feature type="region of interest" description="Disordered" evidence="1">
    <location>
        <begin position="68"/>
        <end position="88"/>
    </location>
</feature>